<organism evidence="1 2">
    <name type="scientific">Lojkania enalia</name>
    <dbReference type="NCBI Taxonomy" id="147567"/>
    <lineage>
        <taxon>Eukaryota</taxon>
        <taxon>Fungi</taxon>
        <taxon>Dikarya</taxon>
        <taxon>Ascomycota</taxon>
        <taxon>Pezizomycotina</taxon>
        <taxon>Dothideomycetes</taxon>
        <taxon>Pleosporomycetidae</taxon>
        <taxon>Pleosporales</taxon>
        <taxon>Pleosporales incertae sedis</taxon>
        <taxon>Lojkania</taxon>
    </lineage>
</organism>
<accession>A0A9P4K1X4</accession>
<name>A0A9P4K1X4_9PLEO</name>
<evidence type="ECO:0000313" key="1">
    <source>
        <dbReference type="EMBL" id="KAF2257989.1"/>
    </source>
</evidence>
<gene>
    <name evidence="1" type="ORF">CC78DRAFT_538137</name>
</gene>
<sequence>MNRNAPATTPLSSTVSTKTIPGPSWLWLEPIYVPFRAYGRVQQKRPYVTQFISALVIYFLGDLVAQEINKDASSPPLVLQKDEGLESQVEKKQDDKDDQGIQRWVAERDWSRTGRALVIGGLAAVPGYRWFLWLGQSFNYGSKALSLSTKVRFLFRSSVYLARNFLRFSTC</sequence>
<dbReference type="EMBL" id="ML986800">
    <property type="protein sequence ID" value="KAF2257989.1"/>
    <property type="molecule type" value="Genomic_DNA"/>
</dbReference>
<proteinExistence type="predicted"/>
<feature type="non-terminal residue" evidence="1">
    <location>
        <position position="1"/>
    </location>
</feature>
<keyword evidence="2" id="KW-1185">Reference proteome</keyword>
<reference evidence="2" key="1">
    <citation type="journal article" date="2020" name="Stud. Mycol.">
        <title>101 Dothideomycetes genomes: A test case for predicting lifestyles and emergence of pathogens.</title>
        <authorList>
            <person name="Haridas S."/>
            <person name="Albert R."/>
            <person name="Binder M."/>
            <person name="Bloem J."/>
            <person name="LaButti K."/>
            <person name="Salamov A."/>
            <person name="Andreopoulos B."/>
            <person name="Baker S."/>
            <person name="Barry K."/>
            <person name="Bills G."/>
            <person name="Bluhm B."/>
            <person name="Cannon C."/>
            <person name="Castanera R."/>
            <person name="Culley D."/>
            <person name="Daum C."/>
            <person name="Ezra D."/>
            <person name="Gonzalez J."/>
            <person name="Henrissat B."/>
            <person name="Kuo A."/>
            <person name="Liang C."/>
            <person name="Lipzen A."/>
            <person name="Lutzoni F."/>
            <person name="Magnuson J."/>
            <person name="Mondo S."/>
            <person name="Nolan M."/>
            <person name="Ohm R."/>
            <person name="Pangilinan J."/>
            <person name="Park H.-J."/>
            <person name="Ramirez L."/>
            <person name="Alfaro M."/>
            <person name="Sun H."/>
            <person name="Tritt A."/>
            <person name="Yoshinaga Y."/>
            <person name="Zwiers L.-H."/>
            <person name="Turgeon B."/>
            <person name="Goodwin S."/>
            <person name="Spatafora J."/>
            <person name="Crous P."/>
            <person name="Grigoriev I."/>
        </authorList>
    </citation>
    <scope>NUCLEOTIDE SEQUENCE [LARGE SCALE GENOMIC DNA]</scope>
    <source>
        <strain evidence="2">CBS 304.66</strain>
    </source>
</reference>
<comment type="caution">
    <text evidence="1">The sequence shown here is derived from an EMBL/GenBank/DDBJ whole genome shotgun (WGS) entry which is preliminary data.</text>
</comment>
<dbReference type="AlphaFoldDB" id="A0A9P4K1X4"/>
<dbReference type="OrthoDB" id="430207at2759"/>
<dbReference type="Proteomes" id="UP000800093">
    <property type="component" value="Unassembled WGS sequence"/>
</dbReference>
<evidence type="ECO:0000313" key="2">
    <source>
        <dbReference type="Proteomes" id="UP000800093"/>
    </source>
</evidence>
<protein>
    <submittedName>
        <fullName evidence="1">Uncharacterized protein</fullName>
    </submittedName>
</protein>